<keyword evidence="5 13" id="KW-0812">Transmembrane</keyword>
<dbReference type="PRINTS" id="PR00368">
    <property type="entry name" value="FADPNR"/>
</dbReference>
<proteinExistence type="inferred from homology"/>
<feature type="domain" description="FAD/NAD(P)-binding" evidence="14">
    <location>
        <begin position="290"/>
        <end position="609"/>
    </location>
</feature>
<feature type="transmembrane region" description="Helical" evidence="13">
    <location>
        <begin position="78"/>
        <end position="97"/>
    </location>
</feature>
<organism evidence="16">
    <name type="scientific">metagenome</name>
    <dbReference type="NCBI Taxonomy" id="256318"/>
    <lineage>
        <taxon>unclassified sequences</taxon>
        <taxon>metagenomes</taxon>
    </lineage>
</organism>
<evidence type="ECO:0000256" key="1">
    <source>
        <dbReference type="ARBA" id="ARBA00004141"/>
    </source>
</evidence>
<dbReference type="Gene3D" id="3.50.50.100">
    <property type="match status" value="1"/>
</dbReference>
<feature type="transmembrane region" description="Helical" evidence="13">
    <location>
        <begin position="43"/>
        <end position="66"/>
    </location>
</feature>
<keyword evidence="7" id="KW-0809">Transit peptide</keyword>
<evidence type="ECO:0000256" key="12">
    <source>
        <dbReference type="ARBA" id="ARBA00047599"/>
    </source>
</evidence>
<accession>A0A380TCQ6</accession>
<evidence type="ECO:0000256" key="5">
    <source>
        <dbReference type="ARBA" id="ARBA00022692"/>
    </source>
</evidence>
<keyword evidence="11 13" id="KW-0472">Membrane</keyword>
<evidence type="ECO:0000256" key="10">
    <source>
        <dbReference type="ARBA" id="ARBA00023027"/>
    </source>
</evidence>
<dbReference type="PANTHER" id="PTHR43706">
    <property type="entry name" value="NADH DEHYDROGENASE"/>
    <property type="match status" value="1"/>
</dbReference>
<gene>
    <name evidence="16" type="ORF">DF3PB_260006</name>
</gene>
<evidence type="ECO:0000313" key="16">
    <source>
        <dbReference type="EMBL" id="SUS06255.1"/>
    </source>
</evidence>
<feature type="transmembrane region" description="Helical" evidence="13">
    <location>
        <begin position="179"/>
        <end position="198"/>
    </location>
</feature>
<dbReference type="EC" id="1.6.5.9" evidence="3"/>
<evidence type="ECO:0000256" key="11">
    <source>
        <dbReference type="ARBA" id="ARBA00023136"/>
    </source>
</evidence>
<dbReference type="Pfam" id="PF07992">
    <property type="entry name" value="Pyr_redox_2"/>
    <property type="match status" value="1"/>
</dbReference>
<evidence type="ECO:0000256" key="2">
    <source>
        <dbReference type="ARBA" id="ARBA00005272"/>
    </source>
</evidence>
<evidence type="ECO:0000256" key="8">
    <source>
        <dbReference type="ARBA" id="ARBA00022989"/>
    </source>
</evidence>
<feature type="transmembrane region" description="Helical" evidence="13">
    <location>
        <begin position="149"/>
        <end position="167"/>
    </location>
</feature>
<feature type="domain" description="External alternative NADH-ubiquinone oxidoreductase-like C-terminal" evidence="15">
    <location>
        <begin position="634"/>
        <end position="689"/>
    </location>
</feature>
<evidence type="ECO:0000256" key="13">
    <source>
        <dbReference type="SAM" id="Phobius"/>
    </source>
</evidence>
<dbReference type="PRINTS" id="PR00411">
    <property type="entry name" value="PNDRDTASEI"/>
</dbReference>
<protein>
    <recommendedName>
        <fullName evidence="3">NADH:ubiquinone reductase (non-electrogenic)</fullName>
        <ecNumber evidence="3">1.6.5.9</ecNumber>
    </recommendedName>
</protein>
<name>A0A380TCQ6_9ZZZZ</name>
<evidence type="ECO:0000256" key="9">
    <source>
        <dbReference type="ARBA" id="ARBA00023002"/>
    </source>
</evidence>
<dbReference type="Pfam" id="PF22366">
    <property type="entry name" value="NDH2_C"/>
    <property type="match status" value="1"/>
</dbReference>
<comment type="subcellular location">
    <subcellularLocation>
        <location evidence="1">Membrane</location>
        <topology evidence="1">Multi-pass membrane protein</topology>
    </subcellularLocation>
</comment>
<dbReference type="SUPFAM" id="SSF51905">
    <property type="entry name" value="FAD/NAD(P)-binding domain"/>
    <property type="match status" value="2"/>
</dbReference>
<dbReference type="PANTHER" id="PTHR43706:SF47">
    <property type="entry name" value="EXTERNAL NADH-UBIQUINONE OXIDOREDUCTASE 1, MITOCHONDRIAL-RELATED"/>
    <property type="match status" value="1"/>
</dbReference>
<evidence type="ECO:0000259" key="15">
    <source>
        <dbReference type="Pfam" id="PF22366"/>
    </source>
</evidence>
<keyword evidence="10" id="KW-0520">NAD</keyword>
<keyword evidence="4" id="KW-0285">Flavoprotein</keyword>
<evidence type="ECO:0000256" key="7">
    <source>
        <dbReference type="ARBA" id="ARBA00022946"/>
    </source>
</evidence>
<keyword evidence="8 13" id="KW-1133">Transmembrane helix</keyword>
<sequence>MAGSAAAARIGTRFAPVFEAWENTVEACARTLGPVLDLVIRLWLAQIFFVSGVVKTATWASTVMLYTTEHPVPGLAPATAALLGTGIELICAPLLAVGLFTRLAVLPLLATTLFLQLTYLELTDHSLWMVLLGLLAIRGAGALSLDHLIAPHLTGSAIPFAATLLRLAGWLQRTLLPPYLVAVRIWFGWLVMSAVTSSGGGATALTIAVCALLAAGLATRFAALVLVILTLTAQAAIPELGDPVLRLFVLGFFVIHGAGALSLDRLAQTSIRALCPSLTMDPAWYTDAPRVVIIGAGFGGIAAARALKHARARVTLIDRRNYHLFQPLLYQVATATLSPADIAVPIRTLVRDQRNCQVLMGRVAAIDPHRREIQFRSGSQRSVGYDYLGLATGARHSYFGKDAWEPFAPGLKKIDDATAMRSRILSAFEQAEASDDPAERQRLLTFVIVGGGPTGVELAGAIAELAHHTLREEFRSIDPAEARVILVQSAPRILPALPESLSTSATQALEELGVEVMINTRVDGIDSQGATIGNQRVEAGTVLWAAGVMASPAGRWIDAKRDNAGRIEVAADLAVPGLSNIFAIGDTAACAGDDGRPLPGLAAVAKQQGHYVARLIRARIEGRRDPGPFRYRNLGSMATIGRKAAVAELPGMRLSGGIAWWLWGLVHVAFLVDARSRIAVMFDWFWSYLTFNRSVRLITGGEGGTD</sequence>
<feature type="transmembrane region" description="Helical" evidence="13">
    <location>
        <begin position="204"/>
        <end position="232"/>
    </location>
</feature>
<dbReference type="InterPro" id="IPR036188">
    <property type="entry name" value="FAD/NAD-bd_sf"/>
</dbReference>
<dbReference type="InterPro" id="IPR032808">
    <property type="entry name" value="DoxX"/>
</dbReference>
<comment type="similarity">
    <text evidence="2">Belongs to the NADH dehydrogenase family.</text>
</comment>
<feature type="transmembrane region" description="Helical" evidence="13">
    <location>
        <begin position="103"/>
        <end position="120"/>
    </location>
</feature>
<dbReference type="Pfam" id="PF07681">
    <property type="entry name" value="DoxX"/>
    <property type="match status" value="1"/>
</dbReference>
<evidence type="ECO:0000259" key="14">
    <source>
        <dbReference type="Pfam" id="PF07992"/>
    </source>
</evidence>
<keyword evidence="6" id="KW-0274">FAD</keyword>
<dbReference type="InterPro" id="IPR045024">
    <property type="entry name" value="NDH-2"/>
</dbReference>
<dbReference type="GO" id="GO:0050136">
    <property type="term" value="F:NADH dehydrogenase (quinone) (non-electrogenic) activity"/>
    <property type="evidence" value="ECO:0007669"/>
    <property type="project" value="UniProtKB-EC"/>
</dbReference>
<reference evidence="16" key="1">
    <citation type="submission" date="2018-07" db="EMBL/GenBank/DDBJ databases">
        <authorList>
            <person name="Quirk P.G."/>
            <person name="Krulwich T.A."/>
        </authorList>
    </citation>
    <scope>NUCLEOTIDE SEQUENCE</scope>
</reference>
<keyword evidence="9" id="KW-0560">Oxidoreductase</keyword>
<dbReference type="InterPro" id="IPR054585">
    <property type="entry name" value="NDH2-like_C"/>
</dbReference>
<dbReference type="GO" id="GO:0005739">
    <property type="term" value="C:mitochondrion"/>
    <property type="evidence" value="ECO:0007669"/>
    <property type="project" value="UniProtKB-ARBA"/>
</dbReference>
<dbReference type="GO" id="GO:0016020">
    <property type="term" value="C:membrane"/>
    <property type="evidence" value="ECO:0007669"/>
    <property type="project" value="UniProtKB-SubCell"/>
</dbReference>
<evidence type="ECO:0000256" key="3">
    <source>
        <dbReference type="ARBA" id="ARBA00012637"/>
    </source>
</evidence>
<dbReference type="AlphaFoldDB" id="A0A380TCQ6"/>
<evidence type="ECO:0000256" key="4">
    <source>
        <dbReference type="ARBA" id="ARBA00022630"/>
    </source>
</evidence>
<dbReference type="EMBL" id="UIDG01000179">
    <property type="protein sequence ID" value="SUS06255.1"/>
    <property type="molecule type" value="Genomic_DNA"/>
</dbReference>
<dbReference type="InterPro" id="IPR023753">
    <property type="entry name" value="FAD/NAD-binding_dom"/>
</dbReference>
<feature type="transmembrane region" description="Helical" evidence="13">
    <location>
        <begin position="244"/>
        <end position="263"/>
    </location>
</feature>
<comment type="catalytic activity">
    <reaction evidence="12">
        <text>a quinone + NADH + H(+) = a quinol + NAD(+)</text>
        <dbReference type="Rhea" id="RHEA:46160"/>
        <dbReference type="ChEBI" id="CHEBI:15378"/>
        <dbReference type="ChEBI" id="CHEBI:24646"/>
        <dbReference type="ChEBI" id="CHEBI:57540"/>
        <dbReference type="ChEBI" id="CHEBI:57945"/>
        <dbReference type="ChEBI" id="CHEBI:132124"/>
        <dbReference type="EC" id="1.6.5.9"/>
    </reaction>
</comment>
<evidence type="ECO:0000256" key="6">
    <source>
        <dbReference type="ARBA" id="ARBA00022827"/>
    </source>
</evidence>